<name>A0A4R1B4U9_9BACT</name>
<dbReference type="AlphaFoldDB" id="A0A4R1B4U9"/>
<accession>A0A4R1B4U9</accession>
<organism evidence="2 3">
    <name type="scientific">Flaviaesturariibacter flavus</name>
    <dbReference type="NCBI Taxonomy" id="2502780"/>
    <lineage>
        <taxon>Bacteria</taxon>
        <taxon>Pseudomonadati</taxon>
        <taxon>Bacteroidota</taxon>
        <taxon>Chitinophagia</taxon>
        <taxon>Chitinophagales</taxon>
        <taxon>Chitinophagaceae</taxon>
        <taxon>Flaviaestuariibacter</taxon>
    </lineage>
</organism>
<protein>
    <submittedName>
        <fullName evidence="2">YtxH domain-containing protein</fullName>
    </submittedName>
</protein>
<proteinExistence type="predicted"/>
<evidence type="ECO:0000313" key="3">
    <source>
        <dbReference type="Proteomes" id="UP000295334"/>
    </source>
</evidence>
<evidence type="ECO:0000313" key="2">
    <source>
        <dbReference type="EMBL" id="TCJ13142.1"/>
    </source>
</evidence>
<keyword evidence="1" id="KW-0732">Signal</keyword>
<feature type="chain" id="PRO_5020238061" evidence="1">
    <location>
        <begin position="22"/>
        <end position="61"/>
    </location>
</feature>
<dbReference type="RefSeq" id="WP_131450115.1">
    <property type="nucleotide sequence ID" value="NZ_SJZI01000047.1"/>
</dbReference>
<dbReference type="EMBL" id="SJZI01000047">
    <property type="protein sequence ID" value="TCJ13142.1"/>
    <property type="molecule type" value="Genomic_DNA"/>
</dbReference>
<gene>
    <name evidence="2" type="ORF">EPD60_13825</name>
</gene>
<sequence>MKKILLGALVCAAVAGIVAYAISPEKVNESLADLKKKAEDLLGQAREGAETMRDEAGTAMG</sequence>
<dbReference type="Proteomes" id="UP000295334">
    <property type="component" value="Unassembled WGS sequence"/>
</dbReference>
<reference evidence="2 3" key="1">
    <citation type="submission" date="2019-03" db="EMBL/GenBank/DDBJ databases">
        <authorList>
            <person name="Kim M.K.M."/>
        </authorList>
    </citation>
    <scope>NUCLEOTIDE SEQUENCE [LARGE SCALE GENOMIC DNA]</scope>
    <source>
        <strain evidence="2 3">17J68-12</strain>
    </source>
</reference>
<comment type="caution">
    <text evidence="2">The sequence shown here is derived from an EMBL/GenBank/DDBJ whole genome shotgun (WGS) entry which is preliminary data.</text>
</comment>
<feature type="signal peptide" evidence="1">
    <location>
        <begin position="1"/>
        <end position="21"/>
    </location>
</feature>
<keyword evidence="3" id="KW-1185">Reference proteome</keyword>
<evidence type="ECO:0000256" key="1">
    <source>
        <dbReference type="SAM" id="SignalP"/>
    </source>
</evidence>